<sequence>MSKYRRYITAGGSLACALGIGYFMQASHNGPVNVRAAGMVDAGEPKIEISQITLTSAAPTPPVAMAEPAALPAVPVTLAVAQDAPLADTLPSEEAAPGFSCEYSMTAKPLAAAMVEVTLDAPCMINEKFTLHQNGMMFTEATDDKGQSVLTVPALAENAVFIASFGNGNGNGEGAIATASVNSFAYYDRFVVQWGGARGVKIHALEYGADFGDEGHVWDDAAHDMARAARGEGGFLTRHGAPDMDNALLAEVYTFPTETALRAGDISLRVEAEVTAANCGRDLEAQTIATDSVSGLKVQDIVLAMPDCDGIGDFLVLNNLFNDLKVARN</sequence>
<evidence type="ECO:0008006" key="3">
    <source>
        <dbReference type="Google" id="ProtNLM"/>
    </source>
</evidence>
<organism evidence="1 2">
    <name type="scientific">Roseovarius gaetbuli</name>
    <dbReference type="NCBI Taxonomy" id="1356575"/>
    <lineage>
        <taxon>Bacteria</taxon>
        <taxon>Pseudomonadati</taxon>
        <taxon>Pseudomonadota</taxon>
        <taxon>Alphaproteobacteria</taxon>
        <taxon>Rhodobacterales</taxon>
        <taxon>Roseobacteraceae</taxon>
        <taxon>Roseovarius</taxon>
    </lineage>
</organism>
<dbReference type="OrthoDB" id="7956241at2"/>
<name>A0A1X7A5E0_9RHOB</name>
<evidence type="ECO:0000313" key="2">
    <source>
        <dbReference type="Proteomes" id="UP000194012"/>
    </source>
</evidence>
<dbReference type="Proteomes" id="UP000194012">
    <property type="component" value="Unassembled WGS sequence"/>
</dbReference>
<gene>
    <name evidence="1" type="ORF">ROG8370_03251</name>
</gene>
<dbReference type="AlphaFoldDB" id="A0A1X7A5E0"/>
<reference evidence="2" key="1">
    <citation type="submission" date="2017-03" db="EMBL/GenBank/DDBJ databases">
        <authorList>
            <person name="Rodrigo-Torres L."/>
            <person name="Arahal R.D."/>
            <person name="Lucena T."/>
        </authorList>
    </citation>
    <scope>NUCLEOTIDE SEQUENCE [LARGE SCALE GENOMIC DNA]</scope>
    <source>
        <strain evidence="2">CECT 8370</strain>
    </source>
</reference>
<keyword evidence="2" id="KW-1185">Reference proteome</keyword>
<dbReference type="RefSeq" id="WP_085828194.1">
    <property type="nucleotide sequence ID" value="NZ_FWFJ01000042.1"/>
</dbReference>
<evidence type="ECO:0000313" key="1">
    <source>
        <dbReference type="EMBL" id="SLN69066.1"/>
    </source>
</evidence>
<accession>A0A1X7A5E0</accession>
<proteinExistence type="predicted"/>
<protein>
    <recommendedName>
        <fullName evidence="3">Translocase</fullName>
    </recommendedName>
</protein>
<dbReference type="EMBL" id="FWFJ01000042">
    <property type="protein sequence ID" value="SLN69066.1"/>
    <property type="molecule type" value="Genomic_DNA"/>
</dbReference>